<dbReference type="Gene3D" id="2.40.50.40">
    <property type="match status" value="1"/>
</dbReference>
<keyword evidence="5" id="KW-1185">Reference proteome</keyword>
<organism evidence="4 5">
    <name type="scientific">Aciduricibacillus chroicocephali</name>
    <dbReference type="NCBI Taxonomy" id="3054939"/>
    <lineage>
        <taxon>Bacteria</taxon>
        <taxon>Bacillati</taxon>
        <taxon>Bacillota</taxon>
        <taxon>Bacilli</taxon>
        <taxon>Bacillales</taxon>
        <taxon>Bacillaceae</taxon>
        <taxon>Aciduricibacillus</taxon>
    </lineage>
</organism>
<proteinExistence type="predicted"/>
<sequence length="242" mass="27990">MLEIVVVEDEPFARDELKFLLNESQKVKIVGEAESMHEALWQVNQLQPDVVFLDIELAKGTGIELAKQFRHMKKMPMIVFATAYSKYALDAFDLDAVDYLVKPIDETRLSKTLDKLIKHADAYSEEPKQESHIQESKTISAKDEDRMIILQVDEICYIGTENRQTYIKTVNGRYETDTLLYKIMEKLGPKFVQVHRGYIANIEQIDAVEPWFNRTFLLIMKDGSKVPVSRSNAKKIKQILDF</sequence>
<dbReference type="Gene3D" id="2.20.25.10">
    <property type="match status" value="1"/>
</dbReference>
<dbReference type="Proteomes" id="UP001180087">
    <property type="component" value="Chromosome"/>
</dbReference>
<dbReference type="PANTHER" id="PTHR37299:SF1">
    <property type="entry name" value="STAGE 0 SPORULATION PROTEIN A HOMOLOG"/>
    <property type="match status" value="1"/>
</dbReference>
<dbReference type="EMBL" id="CP129113">
    <property type="protein sequence ID" value="WLV25186.1"/>
    <property type="molecule type" value="Genomic_DNA"/>
</dbReference>
<dbReference type="SMART" id="SM00850">
    <property type="entry name" value="LytTR"/>
    <property type="match status" value="1"/>
</dbReference>
<dbReference type="GO" id="GO:0003677">
    <property type="term" value="F:DNA binding"/>
    <property type="evidence" value="ECO:0007669"/>
    <property type="project" value="UniProtKB-KW"/>
</dbReference>
<dbReference type="PANTHER" id="PTHR37299">
    <property type="entry name" value="TRANSCRIPTIONAL REGULATOR-RELATED"/>
    <property type="match status" value="1"/>
</dbReference>
<evidence type="ECO:0000313" key="4">
    <source>
        <dbReference type="EMBL" id="WLV25186.1"/>
    </source>
</evidence>
<evidence type="ECO:0000259" key="2">
    <source>
        <dbReference type="PROSITE" id="PS50110"/>
    </source>
</evidence>
<dbReference type="Pfam" id="PF04397">
    <property type="entry name" value="LytTR"/>
    <property type="match status" value="1"/>
</dbReference>
<feature type="modified residue" description="4-aspartylphosphate" evidence="1">
    <location>
        <position position="54"/>
    </location>
</feature>
<dbReference type="InterPro" id="IPR011006">
    <property type="entry name" value="CheY-like_superfamily"/>
</dbReference>
<dbReference type="PROSITE" id="PS50930">
    <property type="entry name" value="HTH_LYTTR"/>
    <property type="match status" value="1"/>
</dbReference>
<feature type="domain" description="HTH LytTR-type" evidence="3">
    <location>
        <begin position="139"/>
        <end position="242"/>
    </location>
</feature>
<keyword evidence="4" id="KW-0238">DNA-binding</keyword>
<dbReference type="PROSITE" id="PS50110">
    <property type="entry name" value="RESPONSE_REGULATORY"/>
    <property type="match status" value="1"/>
</dbReference>
<gene>
    <name evidence="4" type="ORF">QR721_02855</name>
</gene>
<dbReference type="InterPro" id="IPR007492">
    <property type="entry name" value="LytTR_DNA-bd_dom"/>
</dbReference>
<protein>
    <submittedName>
        <fullName evidence="4">LytTR family DNA-binding domain-containing protein</fullName>
    </submittedName>
</protein>
<dbReference type="InterPro" id="IPR001789">
    <property type="entry name" value="Sig_transdc_resp-reg_receiver"/>
</dbReference>
<dbReference type="SUPFAM" id="SSF52172">
    <property type="entry name" value="CheY-like"/>
    <property type="match status" value="1"/>
</dbReference>
<evidence type="ECO:0000259" key="3">
    <source>
        <dbReference type="PROSITE" id="PS50930"/>
    </source>
</evidence>
<keyword evidence="1" id="KW-0597">Phosphoprotein</keyword>
<dbReference type="RefSeq" id="WP_348028969.1">
    <property type="nucleotide sequence ID" value="NZ_CP129113.1"/>
</dbReference>
<feature type="domain" description="Response regulatory" evidence="2">
    <location>
        <begin position="3"/>
        <end position="117"/>
    </location>
</feature>
<reference evidence="4" key="1">
    <citation type="submission" date="2023-06" db="EMBL/GenBank/DDBJ databases">
        <title>A Treasure from Seagulls: Isolation and Description of Aciduricobacillus qingdaonensis gen. nov., sp. nov., a Rare Obligately Uric Acid-utilizing Member in the Family Bacillaceae.</title>
        <authorList>
            <person name="Liu W."/>
            <person name="Wang B."/>
        </authorList>
    </citation>
    <scope>NUCLEOTIDE SEQUENCE</scope>
    <source>
        <strain evidence="4">44XB</strain>
    </source>
</reference>
<dbReference type="SMART" id="SM00448">
    <property type="entry name" value="REC"/>
    <property type="match status" value="1"/>
</dbReference>
<dbReference type="InterPro" id="IPR046947">
    <property type="entry name" value="LytR-like"/>
</dbReference>
<accession>A0ABY9KWS6</accession>
<evidence type="ECO:0000256" key="1">
    <source>
        <dbReference type="PROSITE-ProRule" id="PRU00169"/>
    </source>
</evidence>
<name>A0ABY9KWS6_9BACI</name>
<evidence type="ECO:0000313" key="5">
    <source>
        <dbReference type="Proteomes" id="UP001180087"/>
    </source>
</evidence>
<dbReference type="Pfam" id="PF00072">
    <property type="entry name" value="Response_reg"/>
    <property type="match status" value="1"/>
</dbReference>
<dbReference type="Gene3D" id="3.40.50.2300">
    <property type="match status" value="1"/>
</dbReference>